<feature type="domain" description="Glucose-methanol-choline oxidoreductase C-terminal" evidence="6">
    <location>
        <begin position="487"/>
        <end position="621"/>
    </location>
</feature>
<organism evidence="7 8">
    <name type="scientific">Microbacterium telephonicum</name>
    <dbReference type="NCBI Taxonomy" id="1714841"/>
    <lineage>
        <taxon>Bacteria</taxon>
        <taxon>Bacillati</taxon>
        <taxon>Actinomycetota</taxon>
        <taxon>Actinomycetes</taxon>
        <taxon>Micrococcales</taxon>
        <taxon>Microbacteriaceae</taxon>
        <taxon>Microbacterium</taxon>
    </lineage>
</organism>
<dbReference type="GO" id="GO:0050660">
    <property type="term" value="F:flavin adenine dinucleotide binding"/>
    <property type="evidence" value="ECO:0007669"/>
    <property type="project" value="InterPro"/>
</dbReference>
<dbReference type="InterPro" id="IPR036188">
    <property type="entry name" value="FAD/NAD-bd_sf"/>
</dbReference>
<keyword evidence="3" id="KW-0274">FAD</keyword>
<name>A0A498C2E5_9MICO</name>
<evidence type="ECO:0000256" key="3">
    <source>
        <dbReference type="ARBA" id="ARBA00022827"/>
    </source>
</evidence>
<feature type="domain" description="Glucose-methanol-choline oxidoreductase N-terminal" evidence="5">
    <location>
        <begin position="201"/>
        <end position="403"/>
    </location>
</feature>
<dbReference type="GO" id="GO:0016614">
    <property type="term" value="F:oxidoreductase activity, acting on CH-OH group of donors"/>
    <property type="evidence" value="ECO:0007669"/>
    <property type="project" value="InterPro"/>
</dbReference>
<dbReference type="InterPro" id="IPR007867">
    <property type="entry name" value="GMC_OxRtase_C"/>
</dbReference>
<reference evidence="7 8" key="1">
    <citation type="journal article" date="2015" name="Stand. Genomic Sci.">
        <title>Genomic Encyclopedia of Bacterial and Archaeal Type Strains, Phase III: the genomes of soil and plant-associated and newly described type strains.</title>
        <authorList>
            <person name="Whitman W.B."/>
            <person name="Woyke T."/>
            <person name="Klenk H.P."/>
            <person name="Zhou Y."/>
            <person name="Lilburn T.G."/>
            <person name="Beck B.J."/>
            <person name="De Vos P."/>
            <person name="Vandamme P."/>
            <person name="Eisen J.A."/>
            <person name="Garrity G."/>
            <person name="Hugenholtz P."/>
            <person name="Kyrpides N.C."/>
        </authorList>
    </citation>
    <scope>NUCLEOTIDE SEQUENCE [LARGE SCALE GENOMIC DNA]</scope>
    <source>
        <strain evidence="7 8">S2T63</strain>
    </source>
</reference>
<dbReference type="AlphaFoldDB" id="A0A498C2E5"/>
<keyword evidence="8" id="KW-1185">Reference proteome</keyword>
<evidence type="ECO:0000256" key="1">
    <source>
        <dbReference type="ARBA" id="ARBA00010790"/>
    </source>
</evidence>
<sequence length="634" mass="65993">MTLIADTFAPGDDAGIPSASAVGAPDLALHLAASGPRDADAAQLAKVLGLWDSPLFSLAMFGTARRFSAMTREQRERALVRLGDSDSATKRALFQALKAGTTLPYTLSVGAPLWQTMDFPGPLGPPEAAGEPPLHPLCPGAPTTFDADVVVVGSGAGGGPAAAVLAAAGLEVLVLEAGEYHDDRDFDGDEARGIGQLYTNVGSSEGQISLFEGRTLGGGTVVNYSTAFRTPDRVRAEWAAQGAAQFVSDEYSRALDAVWSRLGVTQAYSMPGRRDEVLERGARALGWEAGTLSRNVDGCDQGTVCGRCGLGCALGAKQSTAKTWLRDAQAAGARIAVGVRARRVTTSAGRATGVEAVTAEGHPVTVRAKAVFVAAGSVQTPSLLLRSGLTNPNIGAHLRLHPATAVLGLMPEEVLPWTGTMQARYVDRFADLDGEGYGAILETAPITPALGSAFVNWRSGAQYLQRLAEWRNTVDVAVIVRDKGPGGRVRIGKDGEPIVDYTVAPADAEHMMQAMVGAARIVAAAGATRVRTTHQQETLWEPATGGIEAFEATIRRQGVGPGRLGLVALHIMGSARMGGSAATSAVDPDGRTWDVDGLYVADGSSFPTASGVNPMVSIQAISYMTAQRLAARLS</sequence>
<evidence type="ECO:0000256" key="2">
    <source>
        <dbReference type="ARBA" id="ARBA00022630"/>
    </source>
</evidence>
<dbReference type="PANTHER" id="PTHR46056">
    <property type="entry name" value="LONG-CHAIN-ALCOHOL OXIDASE"/>
    <property type="match status" value="1"/>
</dbReference>
<proteinExistence type="inferred from homology"/>
<dbReference type="Gene3D" id="3.50.50.60">
    <property type="entry name" value="FAD/NAD(P)-binding domain"/>
    <property type="match status" value="2"/>
</dbReference>
<comment type="caution">
    <text evidence="7">The sequence shown here is derived from an EMBL/GenBank/DDBJ whole genome shotgun (WGS) entry which is preliminary data.</text>
</comment>
<evidence type="ECO:0000259" key="6">
    <source>
        <dbReference type="Pfam" id="PF05199"/>
    </source>
</evidence>
<accession>A0A498C2E5</accession>
<evidence type="ECO:0000313" key="7">
    <source>
        <dbReference type="EMBL" id="RLK49237.1"/>
    </source>
</evidence>
<gene>
    <name evidence="7" type="ORF">C7474_1373</name>
</gene>
<comment type="similarity">
    <text evidence="1">Belongs to the GMC oxidoreductase family.</text>
</comment>
<keyword evidence="4" id="KW-0560">Oxidoreductase</keyword>
<evidence type="ECO:0000313" key="8">
    <source>
        <dbReference type="Proteomes" id="UP000273158"/>
    </source>
</evidence>
<dbReference type="Pfam" id="PF00732">
    <property type="entry name" value="GMC_oxred_N"/>
    <property type="match status" value="1"/>
</dbReference>
<evidence type="ECO:0000259" key="5">
    <source>
        <dbReference type="Pfam" id="PF00732"/>
    </source>
</evidence>
<dbReference type="Pfam" id="PF05199">
    <property type="entry name" value="GMC_oxred_C"/>
    <property type="match status" value="1"/>
</dbReference>
<dbReference type="SUPFAM" id="SSF51905">
    <property type="entry name" value="FAD/NAD(P)-binding domain"/>
    <property type="match status" value="1"/>
</dbReference>
<dbReference type="InterPro" id="IPR000172">
    <property type="entry name" value="GMC_OxRdtase_N"/>
</dbReference>
<dbReference type="EMBL" id="RCDB01000002">
    <property type="protein sequence ID" value="RLK49237.1"/>
    <property type="molecule type" value="Genomic_DNA"/>
</dbReference>
<protein>
    <submittedName>
        <fullName evidence="7">Choline dehydrogenase-like flavoprotein</fullName>
    </submittedName>
</protein>
<keyword evidence="2" id="KW-0285">Flavoprotein</keyword>
<dbReference type="Proteomes" id="UP000273158">
    <property type="component" value="Unassembled WGS sequence"/>
</dbReference>
<dbReference type="PANTHER" id="PTHR46056:SF12">
    <property type="entry name" value="LONG-CHAIN-ALCOHOL OXIDASE"/>
    <property type="match status" value="1"/>
</dbReference>
<evidence type="ECO:0000256" key="4">
    <source>
        <dbReference type="ARBA" id="ARBA00023002"/>
    </source>
</evidence>